<sequence length="234" mass="25298">MPQTLSQTQIIRSLGQALEWFEKEVGWGVSPGELNHLTGRIGELYAAMVTRGQMALATNQRGYDVVSLQGEYISVKTVTSSNHVKFRASTFDIVQRVMILRLVVEDDTVSIEEILDCSADDIRRNGASSDGSFTVSISGATSENGAGQGVSERLRLPIEDIQQLKETGSASYGPHRIVQYENGTILVETNGIVQEVAKPILREVAKATGVEISNAAGNMKNTRSLGSDIIKALS</sequence>
<protein>
    <recommendedName>
        <fullName evidence="1">DUF6998 domain-containing protein</fullName>
    </recommendedName>
</protein>
<dbReference type="AlphaFoldDB" id="A0A1X7A6W4"/>
<evidence type="ECO:0000259" key="1">
    <source>
        <dbReference type="Pfam" id="PF22522"/>
    </source>
</evidence>
<dbReference type="Proteomes" id="UP000193061">
    <property type="component" value="Unassembled WGS sequence"/>
</dbReference>
<feature type="domain" description="DUF6998" evidence="1">
    <location>
        <begin position="35"/>
        <end position="138"/>
    </location>
</feature>
<reference evidence="2 3" key="1">
    <citation type="submission" date="2017-03" db="EMBL/GenBank/DDBJ databases">
        <authorList>
            <person name="Afonso C.L."/>
            <person name="Miller P.J."/>
            <person name="Scott M.A."/>
            <person name="Spackman E."/>
            <person name="Goraichik I."/>
            <person name="Dimitrov K.M."/>
            <person name="Suarez D.L."/>
            <person name="Swayne D.E."/>
        </authorList>
    </citation>
    <scope>NUCLEOTIDE SEQUENCE [LARGE SCALE GENOMIC DNA]</scope>
    <source>
        <strain evidence="2 3">CECT 7450</strain>
    </source>
</reference>
<dbReference type="OrthoDB" id="7221045at2"/>
<name>A0A1X7A6W4_9RHOB</name>
<accession>A0A1X7A6W4</accession>
<gene>
    <name evidence="2" type="ORF">ROA7450_03980</name>
</gene>
<dbReference type="EMBL" id="FWFX01000019">
    <property type="protein sequence ID" value="SLN72071.1"/>
    <property type="molecule type" value="Genomic_DNA"/>
</dbReference>
<dbReference type="Pfam" id="PF22522">
    <property type="entry name" value="DUF6998"/>
    <property type="match status" value="1"/>
</dbReference>
<evidence type="ECO:0000313" key="3">
    <source>
        <dbReference type="Proteomes" id="UP000193061"/>
    </source>
</evidence>
<dbReference type="InterPro" id="IPR054267">
    <property type="entry name" value="DUF6998"/>
</dbReference>
<organism evidence="2 3">
    <name type="scientific">Roseovarius albus</name>
    <dbReference type="NCBI Taxonomy" id="1247867"/>
    <lineage>
        <taxon>Bacteria</taxon>
        <taxon>Pseudomonadati</taxon>
        <taxon>Pseudomonadota</taxon>
        <taxon>Alphaproteobacteria</taxon>
        <taxon>Rhodobacterales</taxon>
        <taxon>Roseobacteraceae</taxon>
        <taxon>Roseovarius</taxon>
    </lineage>
</organism>
<evidence type="ECO:0000313" key="2">
    <source>
        <dbReference type="EMBL" id="SLN72071.1"/>
    </source>
</evidence>
<keyword evidence="3" id="KW-1185">Reference proteome</keyword>
<proteinExistence type="predicted"/>